<dbReference type="Proteomes" id="UP000008311">
    <property type="component" value="Unassembled WGS sequence"/>
</dbReference>
<accession>B9THW0</accession>
<dbReference type="InParanoid" id="B9THW0"/>
<evidence type="ECO:0000313" key="3">
    <source>
        <dbReference type="Proteomes" id="UP000008311"/>
    </source>
</evidence>
<reference evidence="3" key="1">
    <citation type="journal article" date="2010" name="Nat. Biotechnol.">
        <title>Draft genome sequence of the oilseed species Ricinus communis.</title>
        <authorList>
            <person name="Chan A.P."/>
            <person name="Crabtree J."/>
            <person name="Zhao Q."/>
            <person name="Lorenzi H."/>
            <person name="Orvis J."/>
            <person name="Puiu D."/>
            <person name="Melake-Berhan A."/>
            <person name="Jones K.M."/>
            <person name="Redman J."/>
            <person name="Chen G."/>
            <person name="Cahoon E.B."/>
            <person name="Gedil M."/>
            <person name="Stanke M."/>
            <person name="Haas B.J."/>
            <person name="Wortman J.R."/>
            <person name="Fraser-Liggett C.M."/>
            <person name="Ravel J."/>
            <person name="Rabinowicz P.D."/>
        </authorList>
    </citation>
    <scope>NUCLEOTIDE SEQUENCE [LARGE SCALE GENOMIC DNA]</scope>
    <source>
        <strain evidence="3">cv. Hale</strain>
    </source>
</reference>
<name>B9THW0_RICCO</name>
<proteinExistence type="predicted"/>
<gene>
    <name evidence="2" type="ORF">RCOM_1818400</name>
</gene>
<protein>
    <submittedName>
        <fullName evidence="2">Uncharacterized protein</fullName>
    </submittedName>
</protein>
<organism evidence="2 3">
    <name type="scientific">Ricinus communis</name>
    <name type="common">Castor bean</name>
    <dbReference type="NCBI Taxonomy" id="3988"/>
    <lineage>
        <taxon>Eukaryota</taxon>
        <taxon>Viridiplantae</taxon>
        <taxon>Streptophyta</taxon>
        <taxon>Embryophyta</taxon>
        <taxon>Tracheophyta</taxon>
        <taxon>Spermatophyta</taxon>
        <taxon>Magnoliopsida</taxon>
        <taxon>eudicotyledons</taxon>
        <taxon>Gunneridae</taxon>
        <taxon>Pentapetalae</taxon>
        <taxon>rosids</taxon>
        <taxon>fabids</taxon>
        <taxon>Malpighiales</taxon>
        <taxon>Euphorbiaceae</taxon>
        <taxon>Acalyphoideae</taxon>
        <taxon>Acalypheae</taxon>
        <taxon>Ricinus</taxon>
    </lineage>
</organism>
<feature type="region of interest" description="Disordered" evidence="1">
    <location>
        <begin position="245"/>
        <end position="318"/>
    </location>
</feature>
<feature type="compositionally biased region" description="Basic and acidic residues" evidence="1">
    <location>
        <begin position="250"/>
        <end position="290"/>
    </location>
</feature>
<evidence type="ECO:0000256" key="1">
    <source>
        <dbReference type="SAM" id="MobiDB-lite"/>
    </source>
</evidence>
<keyword evidence="3" id="KW-1185">Reference proteome</keyword>
<dbReference type="AlphaFoldDB" id="B9THW0"/>
<dbReference type="EMBL" id="EQ981933">
    <property type="protein sequence ID" value="EEF24554.1"/>
    <property type="molecule type" value="Genomic_DNA"/>
</dbReference>
<sequence>MPPTFSWRGLGLGDDLAIGRGQGCLPHRFGHATKRQLDVAQWLQLRLRHLLDGRNRRRQLGAHDVFRRADLFQLPANTLDGSAECSDDLRKLRGRRRQLCGGVVDRRHRLLCQHFEDLVDLLAVALGLTRDLLETFRQHLVADAPVVREFARRGVELGAHAPRHFRKLVAHAALDVDRISPHLVEEDAQRHAGNGRSDGDAEIADNGLDRCFAGKEVERHAKAREGEEKPHVIKVVARLLVVQPEPGNGQRHDEVDPHQHQRHAGHDRQRPPHELRRPDEDHPADGDGGEKHHRPIVPDEISGVSVSHQRIPSRRTKPSKSPLLFLIHCAQKFARSSMLNFMFGL</sequence>
<evidence type="ECO:0000313" key="2">
    <source>
        <dbReference type="EMBL" id="EEF24554.1"/>
    </source>
</evidence>